<reference evidence="5 6" key="1">
    <citation type="submission" date="2015-01" db="EMBL/GenBank/DDBJ databases">
        <title>Genome sequence of Mycobacterium llatzerense and Mycobacterium immunogenum recovered from brain abscess.</title>
        <authorList>
            <person name="Greninger A.L."/>
            <person name="Langelier C."/>
            <person name="Cunningham G."/>
            <person name="Chiu C.Y."/>
            <person name="Miller S."/>
        </authorList>
    </citation>
    <scope>NUCLEOTIDE SEQUENCE [LARGE SCALE GENOMIC DNA]</scope>
    <source>
        <strain evidence="5 6">CLUC14</strain>
    </source>
</reference>
<dbReference type="Proteomes" id="UP000032221">
    <property type="component" value="Unassembled WGS sequence"/>
</dbReference>
<keyword evidence="1" id="KW-0805">Transcription regulation</keyword>
<organism evidence="5 6">
    <name type="scientific">Mycolicibacterium llatzerense</name>
    <dbReference type="NCBI Taxonomy" id="280871"/>
    <lineage>
        <taxon>Bacteria</taxon>
        <taxon>Bacillati</taxon>
        <taxon>Actinomycetota</taxon>
        <taxon>Actinomycetes</taxon>
        <taxon>Mycobacteriales</taxon>
        <taxon>Mycobacteriaceae</taxon>
        <taxon>Mycolicibacterium</taxon>
    </lineage>
</organism>
<evidence type="ECO:0000313" key="5">
    <source>
        <dbReference type="EMBL" id="KIU14956.1"/>
    </source>
</evidence>
<dbReference type="EMBL" id="JXST01000034">
    <property type="protein sequence ID" value="KIU14956.1"/>
    <property type="molecule type" value="Genomic_DNA"/>
</dbReference>
<dbReference type="PRINTS" id="PR00032">
    <property type="entry name" value="HTHARAC"/>
</dbReference>
<dbReference type="GO" id="GO:0003700">
    <property type="term" value="F:DNA-binding transcription factor activity"/>
    <property type="evidence" value="ECO:0007669"/>
    <property type="project" value="InterPro"/>
</dbReference>
<dbReference type="GO" id="GO:0005829">
    <property type="term" value="C:cytosol"/>
    <property type="evidence" value="ECO:0007669"/>
    <property type="project" value="TreeGrafter"/>
</dbReference>
<protein>
    <submittedName>
        <fullName evidence="5">Transcriptional regulator</fullName>
    </submittedName>
</protein>
<dbReference type="InterPro" id="IPR018060">
    <property type="entry name" value="HTH_AraC"/>
</dbReference>
<gene>
    <name evidence="5" type="ORF">TL10_21545</name>
</gene>
<dbReference type="AlphaFoldDB" id="A0A0D1LG27"/>
<dbReference type="SMART" id="SM00342">
    <property type="entry name" value="HTH_ARAC"/>
    <property type="match status" value="1"/>
</dbReference>
<dbReference type="RefSeq" id="WP_043987233.1">
    <property type="nucleotide sequence ID" value="NZ_JXST01000034.1"/>
</dbReference>
<dbReference type="SUPFAM" id="SSF46689">
    <property type="entry name" value="Homeodomain-like"/>
    <property type="match status" value="1"/>
</dbReference>
<evidence type="ECO:0000256" key="3">
    <source>
        <dbReference type="ARBA" id="ARBA00023163"/>
    </source>
</evidence>
<accession>A0A0D1LG27</accession>
<evidence type="ECO:0000259" key="4">
    <source>
        <dbReference type="PROSITE" id="PS01124"/>
    </source>
</evidence>
<dbReference type="PANTHER" id="PTHR47894:SF1">
    <property type="entry name" value="HTH-TYPE TRANSCRIPTIONAL REGULATOR VQSM"/>
    <property type="match status" value="1"/>
</dbReference>
<name>A0A0D1LG27_9MYCO</name>
<dbReference type="PROSITE" id="PS01124">
    <property type="entry name" value="HTH_ARAC_FAMILY_2"/>
    <property type="match status" value="1"/>
</dbReference>
<dbReference type="Gene3D" id="1.10.10.60">
    <property type="entry name" value="Homeodomain-like"/>
    <property type="match status" value="1"/>
</dbReference>
<evidence type="ECO:0000313" key="6">
    <source>
        <dbReference type="Proteomes" id="UP000032221"/>
    </source>
</evidence>
<dbReference type="STRING" id="280871.TL10_21545"/>
<evidence type="ECO:0000256" key="1">
    <source>
        <dbReference type="ARBA" id="ARBA00023015"/>
    </source>
</evidence>
<sequence length="336" mass="36893">MVDWDIPRTPASVGVLLGLAGERGVTPEACLAGSRLTVRGLQSPSAEVTARQELTVVANLLEALDYPDDLGVEVGLRYRLATYGIFGFALISSPTLRSAIDVGVRYLDLTFASSRLGTRVVDDELQFVLEAPGTPDRIRRFDIDRLATAIAVIKRELSADLPPFGVRFTHPRPASVDRYVAAFDTEPEFDAPENLLILPAGLLDLPLPQANAYNSAATQEQCRNLLEERRSRTGLSGQVRDLLLASPAQPPSADEIAHALLMSPRTLRHRLGAEGTSYRELLDEIRQRLSEEMLIGGRLTVAETASRLGYVELSSFSQAFRRWHGMSPRAFRASRS</sequence>
<evidence type="ECO:0000256" key="2">
    <source>
        <dbReference type="ARBA" id="ARBA00023125"/>
    </source>
</evidence>
<keyword evidence="3" id="KW-0804">Transcription</keyword>
<dbReference type="InterPro" id="IPR032687">
    <property type="entry name" value="AraC-type_N"/>
</dbReference>
<dbReference type="PANTHER" id="PTHR47894">
    <property type="entry name" value="HTH-TYPE TRANSCRIPTIONAL REGULATOR GADX"/>
    <property type="match status" value="1"/>
</dbReference>
<dbReference type="InterPro" id="IPR020449">
    <property type="entry name" value="Tscrpt_reg_AraC-type_HTH"/>
</dbReference>
<dbReference type="Pfam" id="PF12833">
    <property type="entry name" value="HTH_18"/>
    <property type="match status" value="1"/>
</dbReference>
<dbReference type="GO" id="GO:0000976">
    <property type="term" value="F:transcription cis-regulatory region binding"/>
    <property type="evidence" value="ECO:0007669"/>
    <property type="project" value="TreeGrafter"/>
</dbReference>
<dbReference type="PATRIC" id="fig|280871.6.peg.4458"/>
<keyword evidence="6" id="KW-1185">Reference proteome</keyword>
<proteinExistence type="predicted"/>
<dbReference type="Pfam" id="PF12625">
    <property type="entry name" value="Arabinose_bd"/>
    <property type="match status" value="1"/>
</dbReference>
<comment type="caution">
    <text evidence="5">The sequence shown here is derived from an EMBL/GenBank/DDBJ whole genome shotgun (WGS) entry which is preliminary data.</text>
</comment>
<dbReference type="InterPro" id="IPR009057">
    <property type="entry name" value="Homeodomain-like_sf"/>
</dbReference>
<keyword evidence="2" id="KW-0238">DNA-binding</keyword>
<feature type="domain" description="HTH araC/xylS-type" evidence="4">
    <location>
        <begin position="237"/>
        <end position="334"/>
    </location>
</feature>